<accession>A0A0C3NSN3</accession>
<feature type="non-terminal residue" evidence="1">
    <location>
        <position position="108"/>
    </location>
</feature>
<evidence type="ECO:0000313" key="1">
    <source>
        <dbReference type="EMBL" id="KIO03850.1"/>
    </source>
</evidence>
<protein>
    <recommendedName>
        <fullName evidence="3">Core-binding (CB) domain-containing protein</fullName>
    </recommendedName>
</protein>
<dbReference type="InParanoid" id="A0A0C3NSN3"/>
<organism evidence="1 2">
    <name type="scientific">Pisolithus tinctorius Marx 270</name>
    <dbReference type="NCBI Taxonomy" id="870435"/>
    <lineage>
        <taxon>Eukaryota</taxon>
        <taxon>Fungi</taxon>
        <taxon>Dikarya</taxon>
        <taxon>Basidiomycota</taxon>
        <taxon>Agaricomycotina</taxon>
        <taxon>Agaricomycetes</taxon>
        <taxon>Agaricomycetidae</taxon>
        <taxon>Boletales</taxon>
        <taxon>Sclerodermatineae</taxon>
        <taxon>Pisolithaceae</taxon>
        <taxon>Pisolithus</taxon>
    </lineage>
</organism>
<dbReference type="Proteomes" id="UP000054217">
    <property type="component" value="Unassembled WGS sequence"/>
</dbReference>
<dbReference type="HOGENOM" id="CLU_003292_7_1_1"/>
<evidence type="ECO:0008006" key="3">
    <source>
        <dbReference type="Google" id="ProtNLM"/>
    </source>
</evidence>
<reference evidence="1 2" key="1">
    <citation type="submission" date="2014-04" db="EMBL/GenBank/DDBJ databases">
        <authorList>
            <consortium name="DOE Joint Genome Institute"/>
            <person name="Kuo A."/>
            <person name="Kohler A."/>
            <person name="Costa M.D."/>
            <person name="Nagy L.G."/>
            <person name="Floudas D."/>
            <person name="Copeland A."/>
            <person name="Barry K.W."/>
            <person name="Cichocki N."/>
            <person name="Veneault-Fourrey C."/>
            <person name="LaButti K."/>
            <person name="Lindquist E.A."/>
            <person name="Lipzen A."/>
            <person name="Lundell T."/>
            <person name="Morin E."/>
            <person name="Murat C."/>
            <person name="Sun H."/>
            <person name="Tunlid A."/>
            <person name="Henrissat B."/>
            <person name="Grigoriev I.V."/>
            <person name="Hibbett D.S."/>
            <person name="Martin F."/>
            <person name="Nordberg H.P."/>
            <person name="Cantor M.N."/>
            <person name="Hua S.X."/>
        </authorList>
    </citation>
    <scope>NUCLEOTIDE SEQUENCE [LARGE SCALE GENOMIC DNA]</scope>
    <source>
        <strain evidence="1 2">Marx 270</strain>
    </source>
</reference>
<feature type="non-terminal residue" evidence="1">
    <location>
        <position position="1"/>
    </location>
</feature>
<dbReference type="OrthoDB" id="2688580at2759"/>
<name>A0A0C3NSN3_PISTI</name>
<dbReference type="STRING" id="870435.A0A0C3NSN3"/>
<sequence>PSVLRLHCLARDRLLSWCSASSTPEAAASVSLSAEIVHQITSVIGTSWTETTKELYRTSLLVYHIFCDMNNIPDSDRCLISSDLLSAFLASCARAHSGSTLTNYAAGI</sequence>
<evidence type="ECO:0000313" key="2">
    <source>
        <dbReference type="Proteomes" id="UP000054217"/>
    </source>
</evidence>
<dbReference type="AlphaFoldDB" id="A0A0C3NSN3"/>
<gene>
    <name evidence="1" type="ORF">M404DRAFT_55999</name>
</gene>
<dbReference type="EMBL" id="KN831974">
    <property type="protein sequence ID" value="KIO03850.1"/>
    <property type="molecule type" value="Genomic_DNA"/>
</dbReference>
<keyword evidence="2" id="KW-1185">Reference proteome</keyword>
<proteinExistence type="predicted"/>
<reference evidence="2" key="2">
    <citation type="submission" date="2015-01" db="EMBL/GenBank/DDBJ databases">
        <title>Evolutionary Origins and Diversification of the Mycorrhizal Mutualists.</title>
        <authorList>
            <consortium name="DOE Joint Genome Institute"/>
            <consortium name="Mycorrhizal Genomics Consortium"/>
            <person name="Kohler A."/>
            <person name="Kuo A."/>
            <person name="Nagy L.G."/>
            <person name="Floudas D."/>
            <person name="Copeland A."/>
            <person name="Barry K.W."/>
            <person name="Cichocki N."/>
            <person name="Veneault-Fourrey C."/>
            <person name="LaButti K."/>
            <person name="Lindquist E.A."/>
            <person name="Lipzen A."/>
            <person name="Lundell T."/>
            <person name="Morin E."/>
            <person name="Murat C."/>
            <person name="Riley R."/>
            <person name="Ohm R."/>
            <person name="Sun H."/>
            <person name="Tunlid A."/>
            <person name="Henrissat B."/>
            <person name="Grigoriev I.V."/>
            <person name="Hibbett D.S."/>
            <person name="Martin F."/>
        </authorList>
    </citation>
    <scope>NUCLEOTIDE SEQUENCE [LARGE SCALE GENOMIC DNA]</scope>
    <source>
        <strain evidence="2">Marx 270</strain>
    </source>
</reference>